<dbReference type="GO" id="GO:0005975">
    <property type="term" value="P:carbohydrate metabolic process"/>
    <property type="evidence" value="ECO:0007669"/>
    <property type="project" value="InterPro"/>
</dbReference>
<gene>
    <name evidence="3" type="ORF">EM808_16745</name>
</gene>
<dbReference type="Pfam" id="PF21104">
    <property type="entry name" value="Glyco_hydro_78_N"/>
    <property type="match status" value="1"/>
</dbReference>
<dbReference type="Proteomes" id="UP000288024">
    <property type="component" value="Unassembled WGS sequence"/>
</dbReference>
<evidence type="ECO:0000259" key="1">
    <source>
        <dbReference type="Pfam" id="PF17389"/>
    </source>
</evidence>
<dbReference type="SUPFAM" id="SSF48208">
    <property type="entry name" value="Six-hairpin glycosidases"/>
    <property type="match status" value="1"/>
</dbReference>
<dbReference type="PANTHER" id="PTHR34987">
    <property type="entry name" value="C, PUTATIVE (AFU_ORTHOLOGUE AFUA_3G02880)-RELATED"/>
    <property type="match status" value="1"/>
</dbReference>
<comment type="caution">
    <text evidence="3">The sequence shown here is derived from an EMBL/GenBank/DDBJ whole genome shotgun (WGS) entry which is preliminary data.</text>
</comment>
<dbReference type="Pfam" id="PF17389">
    <property type="entry name" value="Bac_rhamnosid6H"/>
    <property type="match status" value="1"/>
</dbReference>
<dbReference type="PANTHER" id="PTHR34987:SF4">
    <property type="entry name" value="ALPHA-L-RHAMNOSIDASE C-TERMINAL DOMAIN-CONTAINING PROTEIN"/>
    <property type="match status" value="1"/>
</dbReference>
<keyword evidence="4" id="KW-1185">Reference proteome</keyword>
<sequence length="520" mass="59509">MVFQTNLERKIIENEEFLNKAESLLPVLNESYITPIQLVEVLPNKKKIHGWEVRSIDSVEQLSKMDFGKGDQVILDFGEHLVGYVTINITPVGSPPDAPLHLKLTFGEMPIEVAEDFSTYNGVISSGWLQEEVVHMDILPGILKLERRYSFRYMKVEVLATSPKYKVQFQKVVCKNVSSADLTAVSKLEHSDKMLQRMDQVSIKTLVDCMQEVFEDGPKRDRRLWLGDLRLQALANYATVKNNDLVKRCLYLFAGTPDDQGRLAANLFIQPSVIADDTYFIDYSLFFMDTLVDYFHETNDLVTLTDLWSIAFKQIENSLQFLDSNYLFKGEGFFAFIDWAEGLHKETATQGILIYVMKKALSVAHLVNNSHKLLLEETIPLLVEASKKYLWDSEKQLFVSGPTKQISYASQVWMVLAGVFSAQKAKETLEKLPSTDAIEPATPYMYHHLVEAYLVAGDRESALDRMKTYWGGMLEDGADTFWELYNPKNKAFSPYGHHLINSYCHAWSCTPTYLIRKYNM</sequence>
<keyword evidence="3" id="KW-0378">Hydrolase</keyword>
<dbReference type="AlphaFoldDB" id="A0A437K9C9"/>
<dbReference type="InterPro" id="IPR008928">
    <property type="entry name" value="6-hairpin_glycosidase_sf"/>
</dbReference>
<feature type="domain" description="Glycosyl hydrolase family 78 alpha-rhamnosidase N-terminal" evidence="2">
    <location>
        <begin position="35"/>
        <end position="175"/>
    </location>
</feature>
<feature type="domain" description="Alpha-L-rhamnosidase six-hairpin glycosidase" evidence="1">
    <location>
        <begin position="185"/>
        <end position="514"/>
    </location>
</feature>
<reference evidence="3 4" key="1">
    <citation type="submission" date="2019-01" db="EMBL/GenBank/DDBJ databases">
        <title>Bacillus sp. M5HDSG1-1, whole genome shotgun sequence.</title>
        <authorList>
            <person name="Tuo L."/>
        </authorList>
    </citation>
    <scope>NUCLEOTIDE SEQUENCE [LARGE SCALE GENOMIC DNA]</scope>
    <source>
        <strain evidence="3 4">M5HDSG1-1</strain>
    </source>
</reference>
<dbReference type="InterPro" id="IPR049164">
    <property type="entry name" value="Glyco_hydro_78_N"/>
</dbReference>
<dbReference type="GO" id="GO:0016787">
    <property type="term" value="F:hydrolase activity"/>
    <property type="evidence" value="ECO:0007669"/>
    <property type="project" value="UniProtKB-KW"/>
</dbReference>
<dbReference type="InterPro" id="IPR035396">
    <property type="entry name" value="Bac_rhamnosid6H"/>
</dbReference>
<evidence type="ECO:0000313" key="3">
    <source>
        <dbReference type="EMBL" id="RVT60938.1"/>
    </source>
</evidence>
<protein>
    <submittedName>
        <fullName evidence="3">Sugar hydrolase</fullName>
    </submittedName>
</protein>
<accession>A0A437K9C9</accession>
<dbReference type="EMBL" id="RZTZ01000006">
    <property type="protein sequence ID" value="RVT60938.1"/>
    <property type="molecule type" value="Genomic_DNA"/>
</dbReference>
<evidence type="ECO:0000313" key="4">
    <source>
        <dbReference type="Proteomes" id="UP000288024"/>
    </source>
</evidence>
<dbReference type="InterPro" id="IPR012341">
    <property type="entry name" value="6hp_glycosidase-like_sf"/>
</dbReference>
<name>A0A437K9C9_9BACI</name>
<dbReference type="Gene3D" id="1.50.10.10">
    <property type="match status" value="1"/>
</dbReference>
<proteinExistence type="predicted"/>
<organism evidence="3 4">
    <name type="scientific">Niallia taxi</name>
    <dbReference type="NCBI Taxonomy" id="2499688"/>
    <lineage>
        <taxon>Bacteria</taxon>
        <taxon>Bacillati</taxon>
        <taxon>Bacillota</taxon>
        <taxon>Bacilli</taxon>
        <taxon>Bacillales</taxon>
        <taxon>Bacillaceae</taxon>
        <taxon>Niallia</taxon>
    </lineage>
</organism>
<evidence type="ECO:0000259" key="2">
    <source>
        <dbReference type="Pfam" id="PF21104"/>
    </source>
</evidence>